<dbReference type="AlphaFoldDB" id="W6MWN5"/>
<sequence>MVLAYSTEMNCCDEGELITTFVKIGHHQSLSSRLRSLNINVSSLLDCPIQQDIPDLVSDSESQSCDEDSDQDYEMFSYGPAMQDRENLMILIVSIVSEQLYKTAKERFQSCACCQAVSVKSVSTFLQKLSSRLGCTFANFQRCLVIMSRLVQESQNDFNCLKKLILASFMINFHNEVEMKTWEKVTGLSAIALRGILSSSMYRTDLGVTHTELVELKENIRDAVMKRVKVI</sequence>
<evidence type="ECO:0000313" key="1">
    <source>
        <dbReference type="EMBL" id="CDK27685.1"/>
    </source>
</evidence>
<dbReference type="HOGENOM" id="CLU_1199984_0_0_1"/>
<dbReference type="RefSeq" id="XP_022459678.1">
    <property type="nucleotide sequence ID" value="XM_022602101.1"/>
</dbReference>
<evidence type="ECO:0000313" key="2">
    <source>
        <dbReference type="Proteomes" id="UP000019384"/>
    </source>
</evidence>
<dbReference type="GeneID" id="34521066"/>
<reference evidence="1" key="1">
    <citation type="submission" date="2013-12" db="EMBL/GenBank/DDBJ databases">
        <authorList>
            <person name="Genoscope - CEA"/>
        </authorList>
    </citation>
    <scope>NUCLEOTIDE SEQUENCE</scope>
    <source>
        <strain evidence="1">CBS 1993</strain>
    </source>
</reference>
<keyword evidence="2" id="KW-1185">Reference proteome</keyword>
<dbReference type="Proteomes" id="UP000019384">
    <property type="component" value="Unassembled WGS sequence"/>
</dbReference>
<proteinExistence type="predicted"/>
<protein>
    <submittedName>
        <fullName evidence="1">Uncharacterized protein</fullName>
    </submittedName>
</protein>
<accession>W6MWN5</accession>
<name>W6MWN5_9ASCO</name>
<organism evidence="1 2">
    <name type="scientific">Kuraishia capsulata CBS 1993</name>
    <dbReference type="NCBI Taxonomy" id="1382522"/>
    <lineage>
        <taxon>Eukaryota</taxon>
        <taxon>Fungi</taxon>
        <taxon>Dikarya</taxon>
        <taxon>Ascomycota</taxon>
        <taxon>Saccharomycotina</taxon>
        <taxon>Pichiomycetes</taxon>
        <taxon>Pichiales</taxon>
        <taxon>Pichiaceae</taxon>
        <taxon>Kuraishia</taxon>
    </lineage>
</organism>
<gene>
    <name evidence="1" type="ORF">KUCA_T00003664001</name>
</gene>
<dbReference type="EMBL" id="HG793128">
    <property type="protein sequence ID" value="CDK27685.1"/>
    <property type="molecule type" value="Genomic_DNA"/>
</dbReference>
<reference evidence="1" key="2">
    <citation type="submission" date="2014-02" db="EMBL/GenBank/DDBJ databases">
        <title>Complete DNA sequence of /Kuraishia capsulata/ illustrates novel genomic features among budding yeasts (/Saccharomycotina/).</title>
        <authorList>
            <person name="Morales L."/>
            <person name="Noel B."/>
            <person name="Porcel B."/>
            <person name="Marcet-Houben M."/>
            <person name="Hullo M-F."/>
            <person name="Sacerdot C."/>
            <person name="Tekaia F."/>
            <person name="Leh-Louis V."/>
            <person name="Despons L."/>
            <person name="Khanna V."/>
            <person name="Aury J-M."/>
            <person name="Barbe V."/>
            <person name="Couloux A."/>
            <person name="Labadie K."/>
            <person name="Pelletier E."/>
            <person name="Souciet J-L."/>
            <person name="Boekhout T."/>
            <person name="Gabaldon T."/>
            <person name="Wincker P."/>
            <person name="Dujon B."/>
        </authorList>
    </citation>
    <scope>NUCLEOTIDE SEQUENCE</scope>
    <source>
        <strain evidence="1">CBS 1993</strain>
    </source>
</reference>